<sequence>MVQHPIFMLNPMVGLPRASLSKPPQSPLAGLDDKSIIVEFHPTLLQQKPSNPLFPVVSVAGLSFEKVSQIKRNINQICYLDAQGDLSIEEELSAEESFAVYCKPVEFYNILRRRALRNPTFLQRCLDYKIEARQKKRQELPKIIFLLLLAPFLSQFMSFHATCLQGGCATFTLNILSVILMNYISMIRIQLTALLGDIDQTQALFPLYICLARVVSKDEDAKKYSALYRIGRVFIFQDPSEVDVDTQQKANFLLPDIHRLALTAKSGSLVLLFFTAGMHVFA</sequence>
<feature type="domain" description="DUF7651" evidence="3">
    <location>
        <begin position="188"/>
        <end position="277"/>
    </location>
</feature>
<accession>A0A444XRU6</accession>
<evidence type="ECO:0000313" key="4">
    <source>
        <dbReference type="EMBL" id="RYQ92244.1"/>
    </source>
</evidence>
<dbReference type="GO" id="GO:0031490">
    <property type="term" value="F:chromatin DNA binding"/>
    <property type="evidence" value="ECO:0007669"/>
    <property type="project" value="TreeGrafter"/>
</dbReference>
<comment type="caution">
    <text evidence="4">The sequence shown here is derived from an EMBL/GenBank/DDBJ whole genome shotgun (WGS) entry which is preliminary data.</text>
</comment>
<evidence type="ECO:0000256" key="1">
    <source>
        <dbReference type="ARBA" id="ARBA00023015"/>
    </source>
</evidence>
<protein>
    <recommendedName>
        <fullName evidence="3">DUF7651 domain-containing protein</fullName>
    </recommendedName>
</protein>
<dbReference type="Pfam" id="PF24663">
    <property type="entry name" value="DUF7651"/>
    <property type="match status" value="1"/>
</dbReference>
<dbReference type="STRING" id="3818.A0A444XRU6"/>
<dbReference type="PANTHER" id="PTHR22597">
    <property type="entry name" value="POLYCOMB GROUP PROTEIN"/>
    <property type="match status" value="1"/>
</dbReference>
<keyword evidence="2" id="KW-0804">Transcription</keyword>
<dbReference type="GO" id="GO:0005634">
    <property type="term" value="C:nucleus"/>
    <property type="evidence" value="ECO:0007669"/>
    <property type="project" value="TreeGrafter"/>
</dbReference>
<proteinExistence type="predicted"/>
<name>A0A444XRU6_ARAHY</name>
<dbReference type="PANTHER" id="PTHR22597:SF22">
    <property type="entry name" value="POLYCOMB GROUP PROTEIN EMBRYONIC FLOWER 2-RELATED"/>
    <property type="match status" value="1"/>
</dbReference>
<keyword evidence="5" id="KW-1185">Reference proteome</keyword>
<evidence type="ECO:0000256" key="2">
    <source>
        <dbReference type="ARBA" id="ARBA00023163"/>
    </source>
</evidence>
<dbReference type="Proteomes" id="UP000289738">
    <property type="component" value="Chromosome B09"/>
</dbReference>
<reference evidence="4 5" key="1">
    <citation type="submission" date="2019-01" db="EMBL/GenBank/DDBJ databases">
        <title>Sequencing of cultivated peanut Arachis hypogaea provides insights into genome evolution and oil improvement.</title>
        <authorList>
            <person name="Chen X."/>
        </authorList>
    </citation>
    <scope>NUCLEOTIDE SEQUENCE [LARGE SCALE GENOMIC DNA]</scope>
    <source>
        <strain evidence="5">cv. Fuhuasheng</strain>
        <tissue evidence="4">Leaves</tissue>
    </source>
</reference>
<dbReference type="InterPro" id="IPR056068">
    <property type="entry name" value="EMF2-like_DUF7651"/>
</dbReference>
<dbReference type="EMBL" id="SDMP01000019">
    <property type="protein sequence ID" value="RYQ92244.1"/>
    <property type="molecule type" value="Genomic_DNA"/>
</dbReference>
<keyword evidence="1" id="KW-0805">Transcription regulation</keyword>
<organism evidence="4 5">
    <name type="scientific">Arachis hypogaea</name>
    <name type="common">Peanut</name>
    <dbReference type="NCBI Taxonomy" id="3818"/>
    <lineage>
        <taxon>Eukaryota</taxon>
        <taxon>Viridiplantae</taxon>
        <taxon>Streptophyta</taxon>
        <taxon>Embryophyta</taxon>
        <taxon>Tracheophyta</taxon>
        <taxon>Spermatophyta</taxon>
        <taxon>Magnoliopsida</taxon>
        <taxon>eudicotyledons</taxon>
        <taxon>Gunneridae</taxon>
        <taxon>Pentapetalae</taxon>
        <taxon>rosids</taxon>
        <taxon>fabids</taxon>
        <taxon>Fabales</taxon>
        <taxon>Fabaceae</taxon>
        <taxon>Papilionoideae</taxon>
        <taxon>50 kb inversion clade</taxon>
        <taxon>dalbergioids sensu lato</taxon>
        <taxon>Dalbergieae</taxon>
        <taxon>Pterocarpus clade</taxon>
        <taxon>Arachis</taxon>
    </lineage>
</organism>
<dbReference type="AlphaFoldDB" id="A0A444XRU6"/>
<evidence type="ECO:0000313" key="5">
    <source>
        <dbReference type="Proteomes" id="UP000289738"/>
    </source>
</evidence>
<evidence type="ECO:0000259" key="3">
    <source>
        <dbReference type="Pfam" id="PF24663"/>
    </source>
</evidence>
<gene>
    <name evidence="4" type="ORF">Ahy_B09g098431</name>
</gene>